<dbReference type="STRING" id="1340429.A0A2G4SYD3"/>
<dbReference type="GeneID" id="35439633"/>
<gene>
    <name evidence="2" type="ORF">RHIMIDRAFT_236839</name>
</gene>
<organism evidence="2 3">
    <name type="scientific">Rhizopus microsporus ATCC 52813</name>
    <dbReference type="NCBI Taxonomy" id="1340429"/>
    <lineage>
        <taxon>Eukaryota</taxon>
        <taxon>Fungi</taxon>
        <taxon>Fungi incertae sedis</taxon>
        <taxon>Mucoromycota</taxon>
        <taxon>Mucoromycotina</taxon>
        <taxon>Mucoromycetes</taxon>
        <taxon>Mucorales</taxon>
        <taxon>Mucorineae</taxon>
        <taxon>Rhizopodaceae</taxon>
        <taxon>Rhizopus</taxon>
    </lineage>
</organism>
<proteinExistence type="predicted"/>
<name>A0A2G4SYD3_RHIZD</name>
<accession>A0A2G4SYD3</accession>
<sequence>MDMNKTLGNYPKKPNTERRDSSTYKQQRKTPNVKKDNKIVPNKAAGAAILSAVTSPPSPSVIQQQQQQQQQNGINTNELVEFLNMRFSDVLTAYHDTNLDASLRPEKYESQEKAWTKPVWGQQQQQQQKPGVMANGLDFLTEITHQIK</sequence>
<evidence type="ECO:0000313" key="3">
    <source>
        <dbReference type="Proteomes" id="UP000242254"/>
    </source>
</evidence>
<evidence type="ECO:0000313" key="2">
    <source>
        <dbReference type="EMBL" id="PHZ13791.1"/>
    </source>
</evidence>
<protein>
    <submittedName>
        <fullName evidence="2">Uncharacterized protein</fullName>
    </submittedName>
</protein>
<keyword evidence="3" id="KW-1185">Reference proteome</keyword>
<dbReference type="EMBL" id="KZ303847">
    <property type="protein sequence ID" value="PHZ13791.1"/>
    <property type="molecule type" value="Genomic_DNA"/>
</dbReference>
<dbReference type="AlphaFoldDB" id="A0A2G4SYD3"/>
<reference evidence="2 3" key="1">
    <citation type="journal article" date="2016" name="Proc. Natl. Acad. Sci. U.S.A.">
        <title>Lipid metabolic changes in an early divergent fungus govern the establishment of a mutualistic symbiosis with endobacteria.</title>
        <authorList>
            <person name="Lastovetsky O.A."/>
            <person name="Gaspar M.L."/>
            <person name="Mondo S.J."/>
            <person name="LaButti K.M."/>
            <person name="Sandor L."/>
            <person name="Grigoriev I.V."/>
            <person name="Henry S.A."/>
            <person name="Pawlowska T.E."/>
        </authorList>
    </citation>
    <scope>NUCLEOTIDE SEQUENCE [LARGE SCALE GENOMIC DNA]</scope>
    <source>
        <strain evidence="2 3">ATCC 52813</strain>
    </source>
</reference>
<evidence type="ECO:0000256" key="1">
    <source>
        <dbReference type="SAM" id="MobiDB-lite"/>
    </source>
</evidence>
<feature type="region of interest" description="Disordered" evidence="1">
    <location>
        <begin position="1"/>
        <end position="41"/>
    </location>
</feature>
<dbReference type="RefSeq" id="XP_023467499.1">
    <property type="nucleotide sequence ID" value="XM_023608643.1"/>
</dbReference>
<dbReference type="Proteomes" id="UP000242254">
    <property type="component" value="Unassembled WGS sequence"/>
</dbReference>